<reference evidence="9" key="1">
    <citation type="submission" date="2016-10" db="EMBL/GenBank/DDBJ databases">
        <authorList>
            <person name="Varghese N."/>
            <person name="Submissions S."/>
        </authorList>
    </citation>
    <scope>NUCLEOTIDE SEQUENCE [LARGE SCALE GENOMIC DNA]</scope>
    <source>
        <strain evidence="9">DSM 44796</strain>
    </source>
</reference>
<evidence type="ECO:0000256" key="2">
    <source>
        <dbReference type="ARBA" id="ARBA00023015"/>
    </source>
</evidence>
<dbReference type="RefSeq" id="WP_090006805.1">
    <property type="nucleotide sequence ID" value="NZ_FNET01000006.1"/>
</dbReference>
<dbReference type="GO" id="GO:0003677">
    <property type="term" value="F:DNA binding"/>
    <property type="evidence" value="ECO:0007669"/>
    <property type="project" value="InterPro"/>
</dbReference>
<evidence type="ECO:0000256" key="3">
    <source>
        <dbReference type="ARBA" id="ARBA00023082"/>
    </source>
</evidence>
<dbReference type="Pfam" id="PF04542">
    <property type="entry name" value="Sigma70_r2"/>
    <property type="match status" value="1"/>
</dbReference>
<dbReference type="GO" id="GO:0016987">
    <property type="term" value="F:sigma factor activity"/>
    <property type="evidence" value="ECO:0007669"/>
    <property type="project" value="UniProtKB-KW"/>
</dbReference>
<dbReference type="Gene3D" id="1.10.1740.10">
    <property type="match status" value="1"/>
</dbReference>
<dbReference type="InterPro" id="IPR036388">
    <property type="entry name" value="WH-like_DNA-bd_sf"/>
</dbReference>
<dbReference type="Pfam" id="PF08281">
    <property type="entry name" value="Sigma70_r4_2"/>
    <property type="match status" value="1"/>
</dbReference>
<accession>A0A1G9DUU3</accession>
<keyword evidence="4" id="KW-0804">Transcription</keyword>
<keyword evidence="3" id="KW-0731">Sigma factor</keyword>
<dbReference type="SUPFAM" id="SSF88659">
    <property type="entry name" value="Sigma3 and sigma4 domains of RNA polymerase sigma factors"/>
    <property type="match status" value="1"/>
</dbReference>
<evidence type="ECO:0000259" key="6">
    <source>
        <dbReference type="Pfam" id="PF08281"/>
    </source>
</evidence>
<dbReference type="InterPro" id="IPR013324">
    <property type="entry name" value="RNA_pol_sigma_r3/r4-like"/>
</dbReference>
<dbReference type="PANTHER" id="PTHR47756:SF2">
    <property type="entry name" value="BLL6612 PROTEIN"/>
    <property type="match status" value="1"/>
</dbReference>
<evidence type="ECO:0000259" key="5">
    <source>
        <dbReference type="Pfam" id="PF04542"/>
    </source>
</evidence>
<dbReference type="Pfam" id="PF20239">
    <property type="entry name" value="DUF6596"/>
    <property type="match status" value="1"/>
</dbReference>
<feature type="domain" description="RNA polymerase sigma-70 region 2" evidence="5">
    <location>
        <begin position="7"/>
        <end position="72"/>
    </location>
</feature>
<gene>
    <name evidence="8" type="ORF">SAMN04488074_106397</name>
</gene>
<comment type="similarity">
    <text evidence="1">Belongs to the sigma-70 factor family. ECF subfamily.</text>
</comment>
<evidence type="ECO:0000313" key="9">
    <source>
        <dbReference type="Proteomes" id="UP000199682"/>
    </source>
</evidence>
<proteinExistence type="inferred from homology"/>
<evidence type="ECO:0000256" key="4">
    <source>
        <dbReference type="ARBA" id="ARBA00023163"/>
    </source>
</evidence>
<feature type="domain" description="RNA polymerase sigma factor 70 region 4 type 2" evidence="6">
    <location>
        <begin position="107"/>
        <end position="155"/>
    </location>
</feature>
<dbReference type="SUPFAM" id="SSF88946">
    <property type="entry name" value="Sigma2 domain of RNA polymerase sigma factors"/>
    <property type="match status" value="1"/>
</dbReference>
<dbReference type="InterPro" id="IPR013325">
    <property type="entry name" value="RNA_pol_sigma_r2"/>
</dbReference>
<dbReference type="AlphaFoldDB" id="A0A1G9DUU3"/>
<dbReference type="GO" id="GO:0006352">
    <property type="term" value="P:DNA-templated transcription initiation"/>
    <property type="evidence" value="ECO:0007669"/>
    <property type="project" value="InterPro"/>
</dbReference>
<evidence type="ECO:0000313" key="8">
    <source>
        <dbReference type="EMBL" id="SDK67629.1"/>
    </source>
</evidence>
<dbReference type="EMBL" id="FNET01000006">
    <property type="protein sequence ID" value="SDK67629.1"/>
    <property type="molecule type" value="Genomic_DNA"/>
</dbReference>
<name>A0A1G9DUU3_9PSEU</name>
<protein>
    <submittedName>
        <fullName evidence="8">RNA polymerase, sigma subunit, ECF family</fullName>
    </submittedName>
</protein>
<evidence type="ECO:0000259" key="7">
    <source>
        <dbReference type="Pfam" id="PF20239"/>
    </source>
</evidence>
<dbReference type="InterPro" id="IPR013249">
    <property type="entry name" value="RNA_pol_sigma70_r4_t2"/>
</dbReference>
<dbReference type="Gene3D" id="1.10.10.10">
    <property type="entry name" value="Winged helix-like DNA-binding domain superfamily/Winged helix DNA-binding domain"/>
    <property type="match status" value="1"/>
</dbReference>
<dbReference type="PANTHER" id="PTHR47756">
    <property type="entry name" value="BLL6612 PROTEIN-RELATED"/>
    <property type="match status" value="1"/>
</dbReference>
<evidence type="ECO:0000256" key="1">
    <source>
        <dbReference type="ARBA" id="ARBA00010641"/>
    </source>
</evidence>
<feature type="domain" description="DUF6596" evidence="7">
    <location>
        <begin position="173"/>
        <end position="260"/>
    </location>
</feature>
<dbReference type="Proteomes" id="UP000199682">
    <property type="component" value="Unassembled WGS sequence"/>
</dbReference>
<sequence length="392" mass="43681">MNVEQVFREERGRLLATLVKRFGDLDLAEEVTSDAIEAALKHWPVDGVPDRPGAWLLTTARRKAVDRLRRDQVYAARLALLQVEVDRADPQVRDGLPDERLELFFTCAHPALAEEDRGALTLRCLAGFTTPEVARAYLVPVTTMQQRIVRAKKKIKEARIPFRVPDPHELPERLPGVLQAVYSIFTEGYAAQRDELAGEAIRLARILRGLLPDREVTGLLALMLLIHARRDARAELLEDQDRALWDRDMINEGSALAERALTGGHGPYGVQAAINALHDEAPDFDSTDWPQIVALYDVLTKLTPSPVVALNRAAAIAMRDGAETGLALLDALAGEPRLRDYHPYRAARADLLHRLGRDAEAAQAYREAIALAGTESEQDFLRRRLTAIEGRE</sequence>
<organism evidence="8 9">
    <name type="scientific">Lentzea albidocapillata subsp. violacea</name>
    <dbReference type="NCBI Taxonomy" id="128104"/>
    <lineage>
        <taxon>Bacteria</taxon>
        <taxon>Bacillati</taxon>
        <taxon>Actinomycetota</taxon>
        <taxon>Actinomycetes</taxon>
        <taxon>Pseudonocardiales</taxon>
        <taxon>Pseudonocardiaceae</taxon>
        <taxon>Lentzea</taxon>
    </lineage>
</organism>
<dbReference type="InterPro" id="IPR046531">
    <property type="entry name" value="DUF6596"/>
</dbReference>
<keyword evidence="2" id="KW-0805">Transcription regulation</keyword>
<dbReference type="InterPro" id="IPR007627">
    <property type="entry name" value="RNA_pol_sigma70_r2"/>
</dbReference>